<evidence type="ECO:0000256" key="2">
    <source>
        <dbReference type="ARBA" id="ARBA00023052"/>
    </source>
</evidence>
<evidence type="ECO:0000313" key="9">
    <source>
        <dbReference type="Proteomes" id="UP000722989"/>
    </source>
</evidence>
<evidence type="ECO:0000256" key="3">
    <source>
        <dbReference type="RuleBase" id="RU362132"/>
    </source>
</evidence>
<evidence type="ECO:0000256" key="4">
    <source>
        <dbReference type="SAM" id="MobiDB-lite"/>
    </source>
</evidence>
<comment type="caution">
    <text evidence="8">The sequence shown here is derived from an EMBL/GenBank/DDBJ whole genome shotgun (WGS) entry which is preliminary data.</text>
</comment>
<feature type="compositionally biased region" description="Pro residues" evidence="4">
    <location>
        <begin position="349"/>
        <end position="360"/>
    </location>
</feature>
<dbReference type="PANTHER" id="PTHR18968:SF13">
    <property type="entry name" value="ACETOLACTATE SYNTHASE CATALYTIC SUBUNIT, MITOCHONDRIAL"/>
    <property type="match status" value="1"/>
</dbReference>
<feature type="domain" description="Thiamine pyrophosphate enzyme central" evidence="5">
    <location>
        <begin position="201"/>
        <end position="330"/>
    </location>
</feature>
<dbReference type="Pfam" id="PF02775">
    <property type="entry name" value="TPP_enzyme_C"/>
    <property type="match status" value="1"/>
</dbReference>
<dbReference type="SUPFAM" id="SSF52467">
    <property type="entry name" value="DHS-like NAD/FAD-binding domain"/>
    <property type="match status" value="1"/>
</dbReference>
<dbReference type="CDD" id="cd00568">
    <property type="entry name" value="TPP_enzymes"/>
    <property type="match status" value="1"/>
</dbReference>
<dbReference type="Proteomes" id="UP000722989">
    <property type="component" value="Unassembled WGS sequence"/>
</dbReference>
<dbReference type="SUPFAM" id="SSF52518">
    <property type="entry name" value="Thiamin diphosphate-binding fold (THDP-binding)"/>
    <property type="match status" value="2"/>
</dbReference>
<sequence length="579" mass="60022">MAVTRTRAVDHVVNELTRRGVDHVFGVGGANIEDLYDAVHAAGDRIRGVVAKHEFSAATMADGYARATGRLGVVAATSGGGAMNLVPGLAEAYASRVPVLALVGQPPTELEGRGAFQDSSGRAGSLDARQVFAPVSRFCAKVDHPDALVELLPRAIAAAQTDPKGPAVLLLPKDVQQGLLRVAEGGPPLIPPASAVDRRALDRAVEALRAADRVLLIAGEGVATARSRAELAELARRLGAWVAVTPDAKDVFDNRDPRFAGVAGVMGHRNVSDCLRRADVCVLVGTRLPAMARGGLDDSLAGTVVIGVDPEPSFVPGIDLCGPLRDTLRALVDAHDPRPRPCPDHAGPVPLPPPPPPAPLPAAGGPARTTSYPHALAAVRAALPPDAHVFVDAGNTGAAAVHLLPAPPRGRFVVAVGMGGMGYAFGAGIGAALATGQRTYVLAGDGAFFMHGMELHTAMEYGAPVTFVVFNNNAHGMCVTRERLFYGDAYSYNLFRPADLAGGMAAAFPTLDVTRAGDAAELRRALLRTNTGGGPAFVAVDCDPHEVPPFRPFLAGAGSGEEPIDSEEMRGERGRVHVG</sequence>
<dbReference type="CDD" id="cd07035">
    <property type="entry name" value="TPP_PYR_POX_like"/>
    <property type="match status" value="1"/>
</dbReference>
<dbReference type="Gene3D" id="3.40.50.1220">
    <property type="entry name" value="TPP-binding domain"/>
    <property type="match status" value="1"/>
</dbReference>
<organism evidence="8 9">
    <name type="scientific">Planosporangium thailandense</name>
    <dbReference type="NCBI Taxonomy" id="765197"/>
    <lineage>
        <taxon>Bacteria</taxon>
        <taxon>Bacillati</taxon>
        <taxon>Actinomycetota</taxon>
        <taxon>Actinomycetes</taxon>
        <taxon>Micromonosporales</taxon>
        <taxon>Micromonosporaceae</taxon>
        <taxon>Planosporangium</taxon>
    </lineage>
</organism>
<dbReference type="Pfam" id="PF00205">
    <property type="entry name" value="TPP_enzyme_M"/>
    <property type="match status" value="1"/>
</dbReference>
<dbReference type="EMBL" id="JAATVY010000043">
    <property type="protein sequence ID" value="NJC74032.1"/>
    <property type="molecule type" value="Genomic_DNA"/>
</dbReference>
<dbReference type="InterPro" id="IPR011766">
    <property type="entry name" value="TPP_enzyme_TPP-bd"/>
</dbReference>
<keyword evidence="9" id="KW-1185">Reference proteome</keyword>
<evidence type="ECO:0000313" key="8">
    <source>
        <dbReference type="EMBL" id="NJC74032.1"/>
    </source>
</evidence>
<dbReference type="InterPro" id="IPR012000">
    <property type="entry name" value="Thiamin_PyroP_enz_cen_dom"/>
</dbReference>
<evidence type="ECO:0000259" key="6">
    <source>
        <dbReference type="Pfam" id="PF02775"/>
    </source>
</evidence>
<dbReference type="InterPro" id="IPR029061">
    <property type="entry name" value="THDP-binding"/>
</dbReference>
<dbReference type="Gene3D" id="3.40.50.970">
    <property type="match status" value="2"/>
</dbReference>
<gene>
    <name evidence="8" type="ORF">HC031_30605</name>
</gene>
<comment type="similarity">
    <text evidence="1 3">Belongs to the TPP enzyme family.</text>
</comment>
<dbReference type="InterPro" id="IPR029035">
    <property type="entry name" value="DHS-like_NAD/FAD-binding_dom"/>
</dbReference>
<dbReference type="InterPro" id="IPR012001">
    <property type="entry name" value="Thiamin_PyroP_enz_TPP-bd_dom"/>
</dbReference>
<dbReference type="PANTHER" id="PTHR18968">
    <property type="entry name" value="THIAMINE PYROPHOSPHATE ENZYMES"/>
    <property type="match status" value="1"/>
</dbReference>
<feature type="region of interest" description="Disordered" evidence="4">
    <location>
        <begin position="552"/>
        <end position="579"/>
    </location>
</feature>
<feature type="domain" description="Thiamine pyrophosphate enzyme TPP-binding" evidence="6">
    <location>
        <begin position="392"/>
        <end position="540"/>
    </location>
</feature>
<feature type="domain" description="Thiamine pyrophosphate enzyme N-terminal TPP-binding" evidence="7">
    <location>
        <begin position="8"/>
        <end position="118"/>
    </location>
</feature>
<proteinExistence type="inferred from homology"/>
<evidence type="ECO:0000256" key="1">
    <source>
        <dbReference type="ARBA" id="ARBA00007812"/>
    </source>
</evidence>
<evidence type="ECO:0000259" key="5">
    <source>
        <dbReference type="Pfam" id="PF00205"/>
    </source>
</evidence>
<evidence type="ECO:0000259" key="7">
    <source>
        <dbReference type="Pfam" id="PF02776"/>
    </source>
</evidence>
<keyword evidence="2 3" id="KW-0786">Thiamine pyrophosphate</keyword>
<reference evidence="8 9" key="1">
    <citation type="submission" date="2020-03" db="EMBL/GenBank/DDBJ databases">
        <title>WGS of the type strain of Planosporangium spp.</title>
        <authorList>
            <person name="Thawai C."/>
        </authorList>
    </citation>
    <scope>NUCLEOTIDE SEQUENCE [LARGE SCALE GENOMIC DNA]</scope>
    <source>
        <strain evidence="8 9">TBRC 5610</strain>
    </source>
</reference>
<dbReference type="InterPro" id="IPR045229">
    <property type="entry name" value="TPP_enz"/>
</dbReference>
<accession>A0ABX0Y7E2</accession>
<dbReference type="Pfam" id="PF02776">
    <property type="entry name" value="TPP_enzyme_N"/>
    <property type="match status" value="1"/>
</dbReference>
<dbReference type="RefSeq" id="WP_167928937.1">
    <property type="nucleotide sequence ID" value="NZ_JAATVY010000043.1"/>
</dbReference>
<name>A0ABX0Y7E2_9ACTN</name>
<feature type="compositionally biased region" description="Basic and acidic residues" evidence="4">
    <location>
        <begin position="567"/>
        <end position="579"/>
    </location>
</feature>
<protein>
    <submittedName>
        <fullName evidence="8">Thiamine pyrophosphate-binding protein</fullName>
    </submittedName>
</protein>
<feature type="region of interest" description="Disordered" evidence="4">
    <location>
        <begin position="335"/>
        <end position="367"/>
    </location>
</feature>